<feature type="domain" description="Zn(2)-C6 fungal-type" evidence="8">
    <location>
        <begin position="27"/>
        <end position="58"/>
    </location>
</feature>
<dbReference type="CDD" id="cd00067">
    <property type="entry name" value="GAL4"/>
    <property type="match status" value="1"/>
</dbReference>
<feature type="region of interest" description="Disordered" evidence="7">
    <location>
        <begin position="1"/>
        <end position="25"/>
    </location>
</feature>
<dbReference type="Pfam" id="PF00172">
    <property type="entry name" value="Zn_clus"/>
    <property type="match status" value="1"/>
</dbReference>
<dbReference type="CDD" id="cd12148">
    <property type="entry name" value="fungal_TF_MHR"/>
    <property type="match status" value="1"/>
</dbReference>
<keyword evidence="2" id="KW-0862">Zinc</keyword>
<dbReference type="PANTHER" id="PTHR31944">
    <property type="entry name" value="HEME-RESPONSIVE ZINC FINGER TRANSCRIPTION FACTOR HAP1"/>
    <property type="match status" value="1"/>
</dbReference>
<keyword evidence="4" id="KW-0238">DNA-binding</keyword>
<dbReference type="PANTHER" id="PTHR31944:SF131">
    <property type="entry name" value="HEME-RESPONSIVE ZINC FINGER TRANSCRIPTION FACTOR HAP1"/>
    <property type="match status" value="1"/>
</dbReference>
<keyword evidence="5" id="KW-0804">Transcription</keyword>
<evidence type="ECO:0000256" key="7">
    <source>
        <dbReference type="SAM" id="MobiDB-lite"/>
    </source>
</evidence>
<evidence type="ECO:0000256" key="4">
    <source>
        <dbReference type="ARBA" id="ARBA00023125"/>
    </source>
</evidence>
<evidence type="ECO:0000259" key="8">
    <source>
        <dbReference type="PROSITE" id="PS50048"/>
    </source>
</evidence>
<evidence type="ECO:0000313" key="10">
    <source>
        <dbReference type="Proteomes" id="UP001430584"/>
    </source>
</evidence>
<feature type="compositionally biased region" description="Basic and acidic residues" evidence="7">
    <location>
        <begin position="1"/>
        <end position="17"/>
    </location>
</feature>
<proteinExistence type="predicted"/>
<dbReference type="InterPro" id="IPR001138">
    <property type="entry name" value="Zn2Cys6_DnaBD"/>
</dbReference>
<keyword evidence="10" id="KW-1185">Reference proteome</keyword>
<dbReference type="RefSeq" id="XP_066635888.1">
    <property type="nucleotide sequence ID" value="XM_066773321.1"/>
</dbReference>
<dbReference type="Proteomes" id="UP001430584">
    <property type="component" value="Unassembled WGS sequence"/>
</dbReference>
<dbReference type="GeneID" id="92005918"/>
<evidence type="ECO:0000313" key="9">
    <source>
        <dbReference type="EMBL" id="KAL0262859.1"/>
    </source>
</evidence>
<keyword evidence="1" id="KW-0479">Metal-binding</keyword>
<dbReference type="Gene3D" id="4.10.240.10">
    <property type="entry name" value="Zn(2)-C6 fungal-type DNA-binding domain"/>
    <property type="match status" value="1"/>
</dbReference>
<reference evidence="9 10" key="1">
    <citation type="submission" date="2024-02" db="EMBL/GenBank/DDBJ databases">
        <title>De novo assembly and annotation of 12 fungi associated with fruit tree decline syndrome in Ontario, Canada.</title>
        <authorList>
            <person name="Sulman M."/>
            <person name="Ellouze W."/>
            <person name="Ilyukhin E."/>
        </authorList>
    </citation>
    <scope>NUCLEOTIDE SEQUENCE [LARGE SCALE GENOMIC DNA]</scope>
    <source>
        <strain evidence="9 10">FDS-637</strain>
    </source>
</reference>
<evidence type="ECO:0000256" key="1">
    <source>
        <dbReference type="ARBA" id="ARBA00022723"/>
    </source>
</evidence>
<evidence type="ECO:0000256" key="2">
    <source>
        <dbReference type="ARBA" id="ARBA00022833"/>
    </source>
</evidence>
<dbReference type="EMBL" id="JAJVCZ030000002">
    <property type="protein sequence ID" value="KAL0262859.1"/>
    <property type="molecule type" value="Genomic_DNA"/>
</dbReference>
<evidence type="ECO:0000256" key="3">
    <source>
        <dbReference type="ARBA" id="ARBA00023015"/>
    </source>
</evidence>
<dbReference type="InterPro" id="IPR036864">
    <property type="entry name" value="Zn2-C6_fun-type_DNA-bd_sf"/>
</dbReference>
<protein>
    <recommendedName>
        <fullName evidence="8">Zn(2)-C6 fungal-type domain-containing protein</fullName>
    </recommendedName>
</protein>
<evidence type="ECO:0000256" key="6">
    <source>
        <dbReference type="ARBA" id="ARBA00023242"/>
    </source>
</evidence>
<sequence length="635" mass="71421">MDKEGSAPKSPARERPGPTRRRRPALACEACRARKIKCDRNAPCNKCIRGKRARNCTYVPEDGSPVPRPRPAKAKTSEQLLPKLLRFDELDPTRHPQIKSLLQVCKQHARKAKRHPTTGEPTIADLREKVPPRPVADQLLQQYLETFETVYRIHHVPSFRQEYEQYWSSPDSVPEASVVKLLLVLALGTCFDEDDGNTESWYFASLQWVLAAHTWASSPFAKNRRITLIGVQIHCLLMLARQTHAVGGEFVWISAGPLLRTAMQIGLHRDPVQLQLSSPVEIEVRRRVWATTTELLVQASIDAGQPPLLSTDDFDCEPPSDTYGFDMHSRDHIPAVGEGDSAEAPISAQNILFESLPVRLQIAKYLNHFRSDLSYSTALELSAQLTKHMRRRLTSFNPSSQRELFQCKLVEFLTYRFLIALHQAFAAKAKESPSYYFSRKMCLDASLLILNINHPVLGSRFYKKLVALGNGMLHNTFFQASSFVILELTWQQDESSDFSSLVTESSMTARREQLAAIRFYATLVRERLSRGQSNFKAYVFLASAIAQLEDADGKKPDEKMLISRLEKLLRDCSEILAQAATWRSDLANGHNDTPSAHTSTPSTNYSVVTNTTIGTGTVIQGLHNASTLMLRSFSA</sequence>
<organism evidence="9 10">
    <name type="scientific">Diplodia seriata</name>
    <dbReference type="NCBI Taxonomy" id="420778"/>
    <lineage>
        <taxon>Eukaryota</taxon>
        <taxon>Fungi</taxon>
        <taxon>Dikarya</taxon>
        <taxon>Ascomycota</taxon>
        <taxon>Pezizomycotina</taxon>
        <taxon>Dothideomycetes</taxon>
        <taxon>Dothideomycetes incertae sedis</taxon>
        <taxon>Botryosphaeriales</taxon>
        <taxon>Botryosphaeriaceae</taxon>
        <taxon>Diplodia</taxon>
    </lineage>
</organism>
<dbReference type="SMART" id="SM00066">
    <property type="entry name" value="GAL4"/>
    <property type="match status" value="1"/>
</dbReference>
<keyword evidence="6" id="KW-0539">Nucleus</keyword>
<dbReference type="SUPFAM" id="SSF57701">
    <property type="entry name" value="Zn2/Cys6 DNA-binding domain"/>
    <property type="match status" value="1"/>
</dbReference>
<accession>A0ABR3CQF7</accession>
<gene>
    <name evidence="9" type="ORF">SLS55_001833</name>
</gene>
<dbReference type="InterPro" id="IPR007219">
    <property type="entry name" value="XnlR_reg_dom"/>
</dbReference>
<keyword evidence="3" id="KW-0805">Transcription regulation</keyword>
<dbReference type="PROSITE" id="PS00463">
    <property type="entry name" value="ZN2_CY6_FUNGAL_1"/>
    <property type="match status" value="1"/>
</dbReference>
<dbReference type="PROSITE" id="PS50048">
    <property type="entry name" value="ZN2_CY6_FUNGAL_2"/>
    <property type="match status" value="1"/>
</dbReference>
<comment type="caution">
    <text evidence="9">The sequence shown here is derived from an EMBL/GenBank/DDBJ whole genome shotgun (WGS) entry which is preliminary data.</text>
</comment>
<dbReference type="Pfam" id="PF04082">
    <property type="entry name" value="Fungal_trans"/>
    <property type="match status" value="1"/>
</dbReference>
<dbReference type="SMART" id="SM00906">
    <property type="entry name" value="Fungal_trans"/>
    <property type="match status" value="1"/>
</dbReference>
<evidence type="ECO:0000256" key="5">
    <source>
        <dbReference type="ARBA" id="ARBA00023163"/>
    </source>
</evidence>
<name>A0ABR3CQF7_9PEZI</name>
<dbReference type="InterPro" id="IPR051430">
    <property type="entry name" value="Fungal_TF_Env_Response"/>
</dbReference>